<proteinExistence type="predicted"/>
<reference evidence="2 3" key="1">
    <citation type="journal article" date="2014" name="Genome Announc.">
        <title>Draft Genome Sequence of the Haloacid-Degrading Burkholderia caribensis Strain MBA4.</title>
        <authorList>
            <person name="Pan Y."/>
            <person name="Kong K.F."/>
            <person name="Tsang J.S."/>
        </authorList>
    </citation>
    <scope>NUCLEOTIDE SEQUENCE [LARGE SCALE GENOMIC DNA]</scope>
    <source>
        <strain evidence="2 3">MBA4</strain>
    </source>
</reference>
<evidence type="ECO:0000313" key="3">
    <source>
        <dbReference type="Proteomes" id="UP000019146"/>
    </source>
</evidence>
<evidence type="ECO:0000256" key="1">
    <source>
        <dbReference type="SAM" id="Phobius"/>
    </source>
</evidence>
<dbReference type="EMBL" id="CP012746">
    <property type="protein sequence ID" value="ALL64717.1"/>
    <property type="molecule type" value="Genomic_DNA"/>
</dbReference>
<accession>A0A0N7JTW1</accession>
<dbReference type="Proteomes" id="UP000019146">
    <property type="component" value="Chromosome 1"/>
</dbReference>
<feature type="transmembrane region" description="Helical" evidence="1">
    <location>
        <begin position="35"/>
        <end position="52"/>
    </location>
</feature>
<dbReference type="AlphaFoldDB" id="A0A0N7JTW1"/>
<keyword evidence="1" id="KW-0812">Transmembrane</keyword>
<sequence length="105" mass="11526">MKNRFNRRHRLPLGEDETSILAGARAMRASRGRRSASLHIVIPVIVAPHMMLSHGVSPTLVRIGSDAHTAIRRMTTAASHIGRAACLHQLRSLPTISVATYRVLT</sequence>
<dbReference type="KEGG" id="bcai:K788_0002230"/>
<protein>
    <submittedName>
        <fullName evidence="2">Uncharacterized protein</fullName>
    </submittedName>
</protein>
<keyword evidence="1" id="KW-1133">Transmembrane helix</keyword>
<name>A0A0N7JTW1_9BURK</name>
<gene>
    <name evidence="2" type="ORF">K788_0002230</name>
</gene>
<organism evidence="2 3">
    <name type="scientific">Paraburkholderia caribensis MBA4</name>
    <dbReference type="NCBI Taxonomy" id="1323664"/>
    <lineage>
        <taxon>Bacteria</taxon>
        <taxon>Pseudomonadati</taxon>
        <taxon>Pseudomonadota</taxon>
        <taxon>Betaproteobacteria</taxon>
        <taxon>Burkholderiales</taxon>
        <taxon>Burkholderiaceae</taxon>
        <taxon>Paraburkholderia</taxon>
    </lineage>
</organism>
<keyword evidence="1" id="KW-0472">Membrane</keyword>
<evidence type="ECO:0000313" key="2">
    <source>
        <dbReference type="EMBL" id="ALL64717.1"/>
    </source>
</evidence>